<gene>
    <name evidence="2" type="ORF">S01H1_53964</name>
</gene>
<dbReference type="SUPFAM" id="SSF51735">
    <property type="entry name" value="NAD(P)-binding Rossmann-fold domains"/>
    <property type="match status" value="1"/>
</dbReference>
<dbReference type="InterPro" id="IPR036291">
    <property type="entry name" value="NAD(P)-bd_dom_sf"/>
</dbReference>
<sequence length="202" mass="22018">MELSFCKNHMTGKVCVVTGATAGIGKVTATALASHGAEVIIAGRNHQKAEATLQQIKNETGNESLQYLLADFSDLDQVRNLAAAFKERYTRLDILVNNAGSFFNTRRETPYGVEKTFLVNHLAPFLLTTLLLEILQGSPPARIVNVSSDGHKLATMDLDDLGFKRGFSGMKAYGRSKLANIMFTYELARRLAGSNVTANALH</sequence>
<dbReference type="PANTHER" id="PTHR43157">
    <property type="entry name" value="PHOSPHATIDYLINOSITOL-GLYCAN BIOSYNTHESIS CLASS F PROTEIN-RELATED"/>
    <property type="match status" value="1"/>
</dbReference>
<feature type="non-terminal residue" evidence="2">
    <location>
        <position position="202"/>
    </location>
</feature>
<proteinExistence type="predicted"/>
<comment type="caution">
    <text evidence="2">The sequence shown here is derived from an EMBL/GenBank/DDBJ whole genome shotgun (WGS) entry which is preliminary data.</text>
</comment>
<dbReference type="AlphaFoldDB" id="X0WW99"/>
<evidence type="ECO:0000256" key="1">
    <source>
        <dbReference type="ARBA" id="ARBA00023002"/>
    </source>
</evidence>
<dbReference type="GO" id="GO:0016491">
    <property type="term" value="F:oxidoreductase activity"/>
    <property type="evidence" value="ECO:0007669"/>
    <property type="project" value="UniProtKB-KW"/>
</dbReference>
<dbReference type="PRINTS" id="PR00080">
    <property type="entry name" value="SDRFAMILY"/>
</dbReference>
<accession>X0WW99</accession>
<organism evidence="2">
    <name type="scientific">marine sediment metagenome</name>
    <dbReference type="NCBI Taxonomy" id="412755"/>
    <lineage>
        <taxon>unclassified sequences</taxon>
        <taxon>metagenomes</taxon>
        <taxon>ecological metagenomes</taxon>
    </lineage>
</organism>
<dbReference type="Gene3D" id="3.40.50.720">
    <property type="entry name" value="NAD(P)-binding Rossmann-like Domain"/>
    <property type="match status" value="1"/>
</dbReference>
<dbReference type="InterPro" id="IPR002347">
    <property type="entry name" value="SDR_fam"/>
</dbReference>
<dbReference type="PANTHER" id="PTHR43157:SF31">
    <property type="entry name" value="PHOSPHATIDYLINOSITOL-GLYCAN BIOSYNTHESIS CLASS F PROTEIN"/>
    <property type="match status" value="1"/>
</dbReference>
<keyword evidence="1" id="KW-0560">Oxidoreductase</keyword>
<dbReference type="PRINTS" id="PR00081">
    <property type="entry name" value="GDHRDH"/>
</dbReference>
<evidence type="ECO:0000313" key="2">
    <source>
        <dbReference type="EMBL" id="GAG27457.1"/>
    </source>
</evidence>
<dbReference type="Pfam" id="PF00106">
    <property type="entry name" value="adh_short"/>
    <property type="match status" value="1"/>
</dbReference>
<name>X0WW99_9ZZZZ</name>
<dbReference type="EMBL" id="BARS01034978">
    <property type="protein sequence ID" value="GAG27457.1"/>
    <property type="molecule type" value="Genomic_DNA"/>
</dbReference>
<protein>
    <recommendedName>
        <fullName evidence="3">Short-chain dehydrogenase/reductase SDR</fullName>
    </recommendedName>
</protein>
<evidence type="ECO:0008006" key="3">
    <source>
        <dbReference type="Google" id="ProtNLM"/>
    </source>
</evidence>
<reference evidence="2" key="1">
    <citation type="journal article" date="2014" name="Front. Microbiol.">
        <title>High frequency of phylogenetically diverse reductive dehalogenase-homologous genes in deep subseafloor sedimentary metagenomes.</title>
        <authorList>
            <person name="Kawai M."/>
            <person name="Futagami T."/>
            <person name="Toyoda A."/>
            <person name="Takaki Y."/>
            <person name="Nishi S."/>
            <person name="Hori S."/>
            <person name="Arai W."/>
            <person name="Tsubouchi T."/>
            <person name="Morono Y."/>
            <person name="Uchiyama I."/>
            <person name="Ito T."/>
            <person name="Fujiyama A."/>
            <person name="Inagaki F."/>
            <person name="Takami H."/>
        </authorList>
    </citation>
    <scope>NUCLEOTIDE SEQUENCE</scope>
    <source>
        <strain evidence="2">Expedition CK06-06</strain>
    </source>
</reference>